<dbReference type="InterPro" id="IPR010359">
    <property type="entry name" value="IrrE_HExxH"/>
</dbReference>
<dbReference type="PANTHER" id="PTHR43236:SF1">
    <property type="entry name" value="BLL7220 PROTEIN"/>
    <property type="match status" value="1"/>
</dbReference>
<proteinExistence type="predicted"/>
<name>A0ABY8G0V2_9ACTO</name>
<evidence type="ECO:0000259" key="1">
    <source>
        <dbReference type="Pfam" id="PF06114"/>
    </source>
</evidence>
<dbReference type="Proteomes" id="UP001215216">
    <property type="component" value="Chromosome"/>
</dbReference>
<dbReference type="EMBL" id="CP121208">
    <property type="protein sequence ID" value="WFM83443.1"/>
    <property type="molecule type" value="Genomic_DNA"/>
</dbReference>
<protein>
    <submittedName>
        <fullName evidence="2">ImmA/IrrE family metallo-endopeptidase</fullName>
    </submittedName>
</protein>
<evidence type="ECO:0000313" key="2">
    <source>
        <dbReference type="EMBL" id="WFM83443.1"/>
    </source>
</evidence>
<gene>
    <name evidence="2" type="ORF">P7079_00235</name>
</gene>
<organism evidence="2 3">
    <name type="scientific">Arcanobacterium canis</name>
    <dbReference type="NCBI Taxonomy" id="999183"/>
    <lineage>
        <taxon>Bacteria</taxon>
        <taxon>Bacillati</taxon>
        <taxon>Actinomycetota</taxon>
        <taxon>Actinomycetes</taxon>
        <taxon>Actinomycetales</taxon>
        <taxon>Actinomycetaceae</taxon>
        <taxon>Arcanobacterium</taxon>
    </lineage>
</organism>
<accession>A0ABY8G0V2</accession>
<keyword evidence="3" id="KW-1185">Reference proteome</keyword>
<dbReference type="Pfam" id="PF06114">
    <property type="entry name" value="Peptidase_M78"/>
    <property type="match status" value="1"/>
</dbReference>
<reference evidence="2 3" key="1">
    <citation type="submission" date="2023-03" db="EMBL/GenBank/DDBJ databases">
        <title>Complete genome of Arcanobacterium canis strain DSM 25104 isolated in 2010 from a canine otitis externa in Germany.</title>
        <authorList>
            <person name="Borowiak M."/>
            <person name="Kreitlow A."/>
            <person name="Malorny B."/>
            <person name="Laemmler C."/>
            <person name="Prenger-Berninghoff E."/>
            <person name="Ploetz M."/>
            <person name="Abdulmawjood A."/>
        </authorList>
    </citation>
    <scope>NUCLEOTIDE SEQUENCE [LARGE SCALE GENOMIC DNA]</scope>
    <source>
        <strain evidence="2 3">DSM 25104</strain>
    </source>
</reference>
<dbReference type="Gene3D" id="1.10.10.2910">
    <property type="match status" value="1"/>
</dbReference>
<dbReference type="InterPro" id="IPR052345">
    <property type="entry name" value="Rad_response_metalloprotease"/>
</dbReference>
<sequence length="276" mass="30196">MTLSASKAGQLIAEKFRREHRLGDNPIVDIDELERLVPDVDFVVIDLNDRMDGLVLRDPQTRKTVVGIGASSNPFRQRMTIAHEIGHFLAGDISTSAKQYICEGNSARETKANSFARHLLCPLEGVQVLLGDSFESPREKLSQVVKKFRVSPAVALIQIGDANLLSQDEIDPLAGVSAAELATQFGWRAEYDALAVGSRRKGASAPLIADATRAYIEGKIPLHAVAFARGQAVEDVREELESLFNEMNSSRKQISSGDSQTSEDDELATLIEFFGE</sequence>
<evidence type="ECO:0000313" key="3">
    <source>
        <dbReference type="Proteomes" id="UP001215216"/>
    </source>
</evidence>
<feature type="domain" description="IrrE N-terminal-like" evidence="1">
    <location>
        <begin position="54"/>
        <end position="156"/>
    </location>
</feature>
<dbReference type="RefSeq" id="WP_278012838.1">
    <property type="nucleotide sequence ID" value="NZ_CP121208.1"/>
</dbReference>
<dbReference type="PANTHER" id="PTHR43236">
    <property type="entry name" value="ANTITOXIN HIGA1"/>
    <property type="match status" value="1"/>
</dbReference>